<dbReference type="CDD" id="cd01991">
    <property type="entry name" value="Asn_synthase_B_C"/>
    <property type="match status" value="1"/>
</dbReference>
<name>A0A109IJV8_9ACTN</name>
<dbReference type="PANTHER" id="PTHR43284:SF1">
    <property type="entry name" value="ASPARAGINE SYNTHETASE"/>
    <property type="match status" value="1"/>
</dbReference>
<keyword evidence="4" id="KW-0547">Nucleotide-binding</keyword>
<evidence type="ECO:0000256" key="1">
    <source>
        <dbReference type="ARBA" id="ARBA00005187"/>
    </source>
</evidence>
<dbReference type="PIRSF" id="PIRSF001589">
    <property type="entry name" value="Asn_synthetase_glu-h"/>
    <property type="match status" value="1"/>
</dbReference>
<dbReference type="Proteomes" id="UP000198226">
    <property type="component" value="Chromosome I"/>
</dbReference>
<evidence type="ECO:0000313" key="10">
    <source>
        <dbReference type="EMBL" id="SCG49026.1"/>
    </source>
</evidence>
<evidence type="ECO:0000313" key="11">
    <source>
        <dbReference type="Proteomes" id="UP000198226"/>
    </source>
</evidence>
<comment type="catalytic activity">
    <reaction evidence="8">
        <text>L-aspartate + L-glutamine + ATP + H2O = L-asparagine + L-glutamate + AMP + diphosphate + H(+)</text>
        <dbReference type="Rhea" id="RHEA:12228"/>
        <dbReference type="ChEBI" id="CHEBI:15377"/>
        <dbReference type="ChEBI" id="CHEBI:15378"/>
        <dbReference type="ChEBI" id="CHEBI:29985"/>
        <dbReference type="ChEBI" id="CHEBI:29991"/>
        <dbReference type="ChEBI" id="CHEBI:30616"/>
        <dbReference type="ChEBI" id="CHEBI:33019"/>
        <dbReference type="ChEBI" id="CHEBI:58048"/>
        <dbReference type="ChEBI" id="CHEBI:58359"/>
        <dbReference type="ChEBI" id="CHEBI:456215"/>
        <dbReference type="EC" id="6.3.5.4"/>
    </reaction>
</comment>
<dbReference type="SUPFAM" id="SSF56235">
    <property type="entry name" value="N-terminal nucleophile aminohydrolases (Ntn hydrolases)"/>
    <property type="match status" value="1"/>
</dbReference>
<keyword evidence="11" id="KW-1185">Reference proteome</keyword>
<keyword evidence="5" id="KW-0067">ATP-binding</keyword>
<feature type="domain" description="Glutamine amidotransferase type-2" evidence="9">
    <location>
        <begin position="2"/>
        <end position="213"/>
    </location>
</feature>
<evidence type="ECO:0000256" key="2">
    <source>
        <dbReference type="ARBA" id="ARBA00005752"/>
    </source>
</evidence>
<dbReference type="InterPro" id="IPR017932">
    <property type="entry name" value="GATase_2_dom"/>
</dbReference>
<dbReference type="Pfam" id="PF13522">
    <property type="entry name" value="GATase_6"/>
    <property type="match status" value="1"/>
</dbReference>
<protein>
    <recommendedName>
        <fullName evidence="3">asparagine synthase (glutamine-hydrolyzing)</fullName>
        <ecNumber evidence="3">6.3.5.4</ecNumber>
    </recommendedName>
</protein>
<sequence length="608" mass="67983">MCGIVGWLDFTRDLGQDVELIREMTGTMRRRGPDDHGVWVDRHVALGHRRLAIIDLVGGRQPMVAPDAATVLTYSGEVYNFRELRTELQRRGHVFVERSDTEVVLHAYREWGPACAERLVGMFAFAVWDAPRRQLVLIRDRLGVKPLFYAPLPHGVLFASEPKAIFANPAFRPAVDEALLPVLLNRRLALPGQTPLRGLHEVKPGHVVTVDRAGVRQECYWRLSTDPHTDDLPTTVGNVRDLLHEVVHQQLVADVPIATLLSGGLDSTATTAIAARAFAARGEGRLATFSVDFPEDEASFRPTVLRPERDAPYARLASERIGTDHTVVALSAAAVADARPSAMRAMDRPISGQFDASMYLLFAGVRDRTDARVLLSGEAADEVFGGYPWFHDPATLGTDTFPWLGDAPRLWQCLAPDVVRRIRPDEVERDHYRRLRAAVPRLPGEDPAQARVREALFLSLQGPLSVLLERKDRLSMASGLEVRVPFCDHRLVQYVWNTPWSMKKADGREKSLLRMAVADLVPEEIRQRRKSAYPAMHDPGYDAQVLGAVHKLVVDETSPLYGYLDPERVRALIESGNRTMTHVNAAHLVLPLLEIDTWMRAYDIGVSR</sequence>
<keyword evidence="6" id="KW-0061">Asparagine biosynthesis</keyword>
<evidence type="ECO:0000256" key="4">
    <source>
        <dbReference type="ARBA" id="ARBA00022741"/>
    </source>
</evidence>
<evidence type="ECO:0000256" key="5">
    <source>
        <dbReference type="ARBA" id="ARBA00022840"/>
    </source>
</evidence>
<dbReference type="InterPro" id="IPR033738">
    <property type="entry name" value="AsnB_N"/>
</dbReference>
<accession>A0A109IJV8</accession>
<evidence type="ECO:0000256" key="3">
    <source>
        <dbReference type="ARBA" id="ARBA00012737"/>
    </source>
</evidence>
<dbReference type="GO" id="GO:0005829">
    <property type="term" value="C:cytosol"/>
    <property type="evidence" value="ECO:0007669"/>
    <property type="project" value="TreeGrafter"/>
</dbReference>
<dbReference type="InterPro" id="IPR029055">
    <property type="entry name" value="Ntn_hydrolases_N"/>
</dbReference>
<keyword evidence="7" id="KW-0315">Glutamine amidotransferase</keyword>
<reference evidence="11" key="1">
    <citation type="submission" date="2016-06" db="EMBL/GenBank/DDBJ databases">
        <authorList>
            <person name="Varghese N."/>
            <person name="Submissions Spin"/>
        </authorList>
    </citation>
    <scope>NUCLEOTIDE SEQUENCE [LARGE SCALE GENOMIC DNA]</scope>
    <source>
        <strain evidence="11">DSM 44983</strain>
    </source>
</reference>
<evidence type="ECO:0000256" key="6">
    <source>
        <dbReference type="ARBA" id="ARBA00022888"/>
    </source>
</evidence>
<dbReference type="Pfam" id="PF00733">
    <property type="entry name" value="Asn_synthase"/>
    <property type="match status" value="1"/>
</dbReference>
<dbReference type="GO" id="GO:0004066">
    <property type="term" value="F:asparagine synthase (glutamine-hydrolyzing) activity"/>
    <property type="evidence" value="ECO:0007669"/>
    <property type="project" value="UniProtKB-EC"/>
</dbReference>
<dbReference type="EC" id="6.3.5.4" evidence="3"/>
<organism evidence="10 11">
    <name type="scientific">Micromonospora rifamycinica</name>
    <dbReference type="NCBI Taxonomy" id="291594"/>
    <lineage>
        <taxon>Bacteria</taxon>
        <taxon>Bacillati</taxon>
        <taxon>Actinomycetota</taxon>
        <taxon>Actinomycetes</taxon>
        <taxon>Micromonosporales</taxon>
        <taxon>Micromonosporaceae</taxon>
        <taxon>Micromonospora</taxon>
    </lineage>
</organism>
<dbReference type="AlphaFoldDB" id="A0A109IJV8"/>
<comment type="pathway">
    <text evidence="1">Amino-acid biosynthesis; L-asparagine biosynthesis; L-asparagine from L-aspartate (L-Gln route): step 1/1.</text>
</comment>
<proteinExistence type="inferred from homology"/>
<dbReference type="SUPFAM" id="SSF52402">
    <property type="entry name" value="Adenine nucleotide alpha hydrolases-like"/>
    <property type="match status" value="1"/>
</dbReference>
<dbReference type="InterPro" id="IPR014729">
    <property type="entry name" value="Rossmann-like_a/b/a_fold"/>
</dbReference>
<dbReference type="NCBIfam" id="TIGR01536">
    <property type="entry name" value="asn_synth_AEB"/>
    <property type="match status" value="1"/>
</dbReference>
<dbReference type="Gene3D" id="3.40.50.620">
    <property type="entry name" value="HUPs"/>
    <property type="match status" value="1"/>
</dbReference>
<evidence type="ECO:0000256" key="7">
    <source>
        <dbReference type="ARBA" id="ARBA00022962"/>
    </source>
</evidence>
<dbReference type="InterPro" id="IPR001962">
    <property type="entry name" value="Asn_synthase"/>
</dbReference>
<evidence type="ECO:0000256" key="8">
    <source>
        <dbReference type="ARBA" id="ARBA00048741"/>
    </source>
</evidence>
<gene>
    <name evidence="10" type="ORF">GA0070623_1650</name>
</gene>
<dbReference type="GO" id="GO:0005524">
    <property type="term" value="F:ATP binding"/>
    <property type="evidence" value="ECO:0007669"/>
    <property type="project" value="UniProtKB-KW"/>
</dbReference>
<dbReference type="CDD" id="cd00712">
    <property type="entry name" value="AsnB"/>
    <property type="match status" value="1"/>
</dbReference>
<dbReference type="PROSITE" id="PS51278">
    <property type="entry name" value="GATASE_TYPE_2"/>
    <property type="match status" value="1"/>
</dbReference>
<dbReference type="InterPro" id="IPR051786">
    <property type="entry name" value="ASN_synthetase/amidase"/>
</dbReference>
<dbReference type="Gene3D" id="3.60.20.10">
    <property type="entry name" value="Glutamine Phosphoribosylpyrophosphate, subunit 1, domain 1"/>
    <property type="match status" value="1"/>
</dbReference>
<dbReference type="RefSeq" id="WP_067308937.1">
    <property type="nucleotide sequence ID" value="NZ_LRMV01000071.1"/>
</dbReference>
<dbReference type="PANTHER" id="PTHR43284">
    <property type="entry name" value="ASPARAGINE SYNTHETASE (GLUTAMINE-HYDROLYZING)"/>
    <property type="match status" value="1"/>
</dbReference>
<comment type="similarity">
    <text evidence="2">Belongs to the asparagine synthetase family.</text>
</comment>
<dbReference type="EMBL" id="LT607752">
    <property type="protein sequence ID" value="SCG49026.1"/>
    <property type="molecule type" value="Genomic_DNA"/>
</dbReference>
<dbReference type="InterPro" id="IPR006426">
    <property type="entry name" value="Asn_synth_AEB"/>
</dbReference>
<keyword evidence="6" id="KW-0028">Amino-acid biosynthesis</keyword>
<dbReference type="OrthoDB" id="9763290at2"/>
<evidence type="ECO:0000259" key="9">
    <source>
        <dbReference type="PROSITE" id="PS51278"/>
    </source>
</evidence>
<dbReference type="GO" id="GO:0006529">
    <property type="term" value="P:asparagine biosynthetic process"/>
    <property type="evidence" value="ECO:0007669"/>
    <property type="project" value="UniProtKB-KW"/>
</dbReference>